<evidence type="ECO:0000256" key="3">
    <source>
        <dbReference type="ARBA" id="ARBA00022729"/>
    </source>
</evidence>
<dbReference type="OrthoDB" id="537063at2759"/>
<dbReference type="InterPro" id="IPR002889">
    <property type="entry name" value="WSC_carb-bd"/>
</dbReference>
<comment type="caution">
    <text evidence="9">The sequence shown here is derived from an EMBL/GenBank/DDBJ whole genome shotgun (WGS) entry which is preliminary data.</text>
</comment>
<evidence type="ECO:0000256" key="1">
    <source>
        <dbReference type="ARBA" id="ARBA00004167"/>
    </source>
</evidence>
<feature type="signal peptide" evidence="7">
    <location>
        <begin position="1"/>
        <end position="21"/>
    </location>
</feature>
<dbReference type="SMART" id="SM00321">
    <property type="entry name" value="WSC"/>
    <property type="match status" value="3"/>
</dbReference>
<dbReference type="PROSITE" id="PS51212">
    <property type="entry name" value="WSC"/>
    <property type="match status" value="3"/>
</dbReference>
<feature type="domain" description="WSC" evidence="8">
    <location>
        <begin position="47"/>
        <end position="138"/>
    </location>
</feature>
<evidence type="ECO:0000256" key="7">
    <source>
        <dbReference type="SAM" id="SignalP"/>
    </source>
</evidence>
<gene>
    <name evidence="9" type="ORF">Vretifemale_15797</name>
    <name evidence="10" type="ORF">Vretimale_13082</name>
</gene>
<organism evidence="9 11">
    <name type="scientific">Volvox reticuliferus</name>
    <dbReference type="NCBI Taxonomy" id="1737510"/>
    <lineage>
        <taxon>Eukaryota</taxon>
        <taxon>Viridiplantae</taxon>
        <taxon>Chlorophyta</taxon>
        <taxon>core chlorophytes</taxon>
        <taxon>Chlorophyceae</taxon>
        <taxon>CS clade</taxon>
        <taxon>Chlamydomonadales</taxon>
        <taxon>Volvocaceae</taxon>
        <taxon>Volvox</taxon>
    </lineage>
</organism>
<dbReference type="InterPro" id="IPR051836">
    <property type="entry name" value="Kremen_rcpt"/>
</dbReference>
<feature type="domain" description="WSC" evidence="8">
    <location>
        <begin position="150"/>
        <end position="241"/>
    </location>
</feature>
<keyword evidence="4" id="KW-1133">Transmembrane helix</keyword>
<name>A0A8J4CQ72_9CHLO</name>
<accession>A0A8J4CQ72</accession>
<feature type="chain" id="PRO_5036271549" description="WSC domain-containing protein" evidence="7">
    <location>
        <begin position="22"/>
        <end position="687"/>
    </location>
</feature>
<keyword evidence="2" id="KW-0812">Transmembrane</keyword>
<dbReference type="Gene3D" id="2.60.120.200">
    <property type="match status" value="1"/>
</dbReference>
<proteinExistence type="predicted"/>
<dbReference type="InterPro" id="IPR013320">
    <property type="entry name" value="ConA-like_dom_sf"/>
</dbReference>
<comment type="subcellular location">
    <subcellularLocation>
        <location evidence="1">Membrane</location>
        <topology evidence="1">Single-pass membrane protein</topology>
    </subcellularLocation>
</comment>
<dbReference type="PANTHER" id="PTHR24269">
    <property type="entry name" value="KREMEN PROTEIN"/>
    <property type="match status" value="1"/>
</dbReference>
<sequence>MARASMFASISLVLLAMTAKAIDLEPGPGLPDLPVAVDYFGPSTFDDEYYLGCYVDTWDHILQDMYYASETAMTIGLCRSQAQLYGVQFYGLKGGYECFGGNNVARLMSPGGGCNTLCSGDPSEICGGSEAVSVYITPRRQSPPPPRITPGCYVGCFADMANNRTLANLVAESDEMTIDSCRKAARAQGYAYFGVEAGRQCFVGNEIAPPRTDPVTCDYRCAGDASQICGGDWAISVYNSYDPTSLASPRPPPPSLRKQDYLGCFTDVVWMRALPQQLDVSDNMTIAACRNKALEAGLTLYGVEAGRECWGGSDRSRAMGWGRNRGCNWTCGGADCEVCGGDLAIDIYTVHIYPEGDPSTLHPPEIPSWPGTEPPHHWDFWPSGPESTFPSYPEPSDYPDLSPPVYETMPPSPPVYGTTPPSYGTAPPLPTAEAFLLPEDLRPESAYFDARSGLSIFSVPGYEDGTVLLWEDVLLSERPGNLHFFTGSCGAVPEDELGGPAIRMDGMSCVSVMEGSLPNWDTSDTGAFTAVWIGRFADSNSGNQTIMTLSRTPYDYNREFLWTTDYFFTYSFATGYGNGLSQLPAIPAGQWTMQVISRKPSPRWGLTSLSYYSYGQSSGFYKAKSLGSGCGLDPDSFTLGMDDRDHNKAFKGDLAVVLMYNRTLSERQVRNLITFYQARFGWGTPRA</sequence>
<dbReference type="SUPFAM" id="SSF49899">
    <property type="entry name" value="Concanavalin A-like lectins/glucanases"/>
    <property type="match status" value="1"/>
</dbReference>
<keyword evidence="11" id="KW-1185">Reference proteome</keyword>
<evidence type="ECO:0000256" key="2">
    <source>
        <dbReference type="ARBA" id="ARBA00022692"/>
    </source>
</evidence>
<evidence type="ECO:0000256" key="4">
    <source>
        <dbReference type="ARBA" id="ARBA00022989"/>
    </source>
</evidence>
<evidence type="ECO:0000256" key="5">
    <source>
        <dbReference type="ARBA" id="ARBA00023136"/>
    </source>
</evidence>
<feature type="domain" description="WSC" evidence="8">
    <location>
        <begin position="258"/>
        <end position="351"/>
    </location>
</feature>
<protein>
    <recommendedName>
        <fullName evidence="8">WSC domain-containing protein</fullName>
    </recommendedName>
</protein>
<dbReference type="EMBL" id="BNCQ01000030">
    <property type="protein sequence ID" value="GIM09188.1"/>
    <property type="molecule type" value="Genomic_DNA"/>
</dbReference>
<dbReference type="EMBL" id="BNCP01000041">
    <property type="protein sequence ID" value="GIL87751.1"/>
    <property type="molecule type" value="Genomic_DNA"/>
</dbReference>
<evidence type="ECO:0000256" key="6">
    <source>
        <dbReference type="ARBA" id="ARBA00023180"/>
    </source>
</evidence>
<keyword evidence="5" id="KW-0472">Membrane</keyword>
<dbReference type="GO" id="GO:0005886">
    <property type="term" value="C:plasma membrane"/>
    <property type="evidence" value="ECO:0007669"/>
    <property type="project" value="TreeGrafter"/>
</dbReference>
<keyword evidence="3 7" id="KW-0732">Signal</keyword>
<evidence type="ECO:0000259" key="8">
    <source>
        <dbReference type="PROSITE" id="PS51212"/>
    </source>
</evidence>
<evidence type="ECO:0000313" key="11">
    <source>
        <dbReference type="Proteomes" id="UP000747110"/>
    </source>
</evidence>
<reference evidence="9" key="1">
    <citation type="journal article" date="2021" name="Proc. Natl. Acad. Sci. U.S.A.">
        <title>Three genomes in the algal genus Volvox reveal the fate of a haploid sex-determining region after a transition to homothallism.</title>
        <authorList>
            <person name="Yamamoto K."/>
            <person name="Hamaji T."/>
            <person name="Kawai-Toyooka H."/>
            <person name="Matsuzaki R."/>
            <person name="Takahashi F."/>
            <person name="Nishimura Y."/>
            <person name="Kawachi M."/>
            <person name="Noguchi H."/>
            <person name="Minakuchi Y."/>
            <person name="Umen J.G."/>
            <person name="Toyoda A."/>
            <person name="Nozaki H."/>
        </authorList>
    </citation>
    <scope>NUCLEOTIDE SEQUENCE</scope>
    <source>
        <strain evidence="10">NIES-3785</strain>
        <strain evidence="9">NIES-3786</strain>
    </source>
</reference>
<dbReference type="Proteomes" id="UP000747110">
    <property type="component" value="Unassembled WGS sequence"/>
</dbReference>
<evidence type="ECO:0000313" key="9">
    <source>
        <dbReference type="EMBL" id="GIL87751.1"/>
    </source>
</evidence>
<dbReference type="PANTHER" id="PTHR24269:SF16">
    <property type="entry name" value="PROTEIN SLG1"/>
    <property type="match status" value="1"/>
</dbReference>
<dbReference type="AlphaFoldDB" id="A0A8J4CQ72"/>
<evidence type="ECO:0000313" key="10">
    <source>
        <dbReference type="EMBL" id="GIM09188.1"/>
    </source>
</evidence>
<dbReference type="Pfam" id="PF01822">
    <property type="entry name" value="WSC"/>
    <property type="match status" value="3"/>
</dbReference>
<keyword evidence="6" id="KW-0325">Glycoprotein</keyword>
<dbReference type="Proteomes" id="UP000722791">
    <property type="component" value="Unassembled WGS sequence"/>
</dbReference>